<comment type="caution">
    <text evidence="1">The sequence shown here is derived from an EMBL/GenBank/DDBJ whole genome shotgun (WGS) entry which is preliminary data.</text>
</comment>
<protein>
    <submittedName>
        <fullName evidence="1">Uncharacterized protein</fullName>
    </submittedName>
</protein>
<sequence>MRIRLIIFCLSSMIVGFVLGLPGDQLWVVFPGIAQGYTAFHLWRDLE</sequence>
<dbReference type="EMBL" id="LAZR01037850">
    <property type="protein sequence ID" value="KKL21113.1"/>
    <property type="molecule type" value="Genomic_DNA"/>
</dbReference>
<accession>A0A0F9EAM2</accession>
<dbReference type="AlphaFoldDB" id="A0A0F9EAM2"/>
<evidence type="ECO:0000313" key="1">
    <source>
        <dbReference type="EMBL" id="KKL21113.1"/>
    </source>
</evidence>
<reference evidence="1" key="1">
    <citation type="journal article" date="2015" name="Nature">
        <title>Complex archaea that bridge the gap between prokaryotes and eukaryotes.</title>
        <authorList>
            <person name="Spang A."/>
            <person name="Saw J.H."/>
            <person name="Jorgensen S.L."/>
            <person name="Zaremba-Niedzwiedzka K."/>
            <person name="Martijn J."/>
            <person name="Lind A.E."/>
            <person name="van Eijk R."/>
            <person name="Schleper C."/>
            <person name="Guy L."/>
            <person name="Ettema T.J."/>
        </authorList>
    </citation>
    <scope>NUCLEOTIDE SEQUENCE</scope>
</reference>
<gene>
    <name evidence="1" type="ORF">LCGC14_2448710</name>
</gene>
<name>A0A0F9EAM2_9ZZZZ</name>
<organism evidence="1">
    <name type="scientific">marine sediment metagenome</name>
    <dbReference type="NCBI Taxonomy" id="412755"/>
    <lineage>
        <taxon>unclassified sequences</taxon>
        <taxon>metagenomes</taxon>
        <taxon>ecological metagenomes</taxon>
    </lineage>
</organism>
<proteinExistence type="predicted"/>